<feature type="region of interest" description="Disordered" evidence="1">
    <location>
        <begin position="1"/>
        <end position="68"/>
    </location>
</feature>
<evidence type="ECO:0000313" key="3">
    <source>
        <dbReference type="Proteomes" id="UP000178925"/>
    </source>
</evidence>
<name>A0A1F5SP08_9BACT</name>
<organism evidence="2 3">
    <name type="scientific">Candidatus Falkowbacteria bacterium RIFOXYA2_FULL_47_9</name>
    <dbReference type="NCBI Taxonomy" id="1797995"/>
    <lineage>
        <taxon>Bacteria</taxon>
        <taxon>Candidatus Falkowiibacteriota</taxon>
    </lineage>
</organism>
<proteinExistence type="predicted"/>
<protein>
    <submittedName>
        <fullName evidence="2">Uncharacterized protein</fullName>
    </submittedName>
</protein>
<comment type="caution">
    <text evidence="2">The sequence shown here is derived from an EMBL/GenBank/DDBJ whole genome shotgun (WGS) entry which is preliminary data.</text>
</comment>
<reference evidence="2 3" key="1">
    <citation type="journal article" date="2016" name="Nat. Commun.">
        <title>Thousands of microbial genomes shed light on interconnected biogeochemical processes in an aquifer system.</title>
        <authorList>
            <person name="Anantharaman K."/>
            <person name="Brown C.T."/>
            <person name="Hug L.A."/>
            <person name="Sharon I."/>
            <person name="Castelle C.J."/>
            <person name="Probst A.J."/>
            <person name="Thomas B.C."/>
            <person name="Singh A."/>
            <person name="Wilkins M.J."/>
            <person name="Karaoz U."/>
            <person name="Brodie E.L."/>
            <person name="Williams K.H."/>
            <person name="Hubbard S.S."/>
            <person name="Banfield J.F."/>
        </authorList>
    </citation>
    <scope>NUCLEOTIDE SEQUENCE [LARGE SCALE GENOMIC DNA]</scope>
</reference>
<dbReference type="EMBL" id="MFGC01000011">
    <property type="protein sequence ID" value="OGF28379.1"/>
    <property type="molecule type" value="Genomic_DNA"/>
</dbReference>
<sequence length="160" mass="18087">MPDISPVKPDIPLKPEKMPMPGTVLEHGKQKSEQPASFERATERVPIPEQKFSEPATKPSTMPAPEISAPPLTIAEIEQALSSDLEEVYFQMPPETQTVFKKKGEQTAREVKTLLEKTKVNVRKIAKLIMNWLKLIPGVNKFFLEQEAKIKTDEVLKLKQ</sequence>
<dbReference type="Proteomes" id="UP000178925">
    <property type="component" value="Unassembled WGS sequence"/>
</dbReference>
<dbReference type="AlphaFoldDB" id="A0A1F5SP08"/>
<accession>A0A1F5SP08</accession>
<evidence type="ECO:0000256" key="1">
    <source>
        <dbReference type="SAM" id="MobiDB-lite"/>
    </source>
</evidence>
<evidence type="ECO:0000313" key="2">
    <source>
        <dbReference type="EMBL" id="OGF28379.1"/>
    </source>
</evidence>
<dbReference type="STRING" id="1797995.A2242_01320"/>
<gene>
    <name evidence="2" type="ORF">A2242_01320</name>
</gene>